<reference evidence="2" key="1">
    <citation type="submission" date="2023-06" db="EMBL/GenBank/DDBJ databases">
        <title>Genome-scale phylogeny and comparative genomics of the fungal order Sordariales.</title>
        <authorList>
            <consortium name="Lawrence Berkeley National Laboratory"/>
            <person name="Hensen N."/>
            <person name="Bonometti L."/>
            <person name="Westerberg I."/>
            <person name="Brannstrom I.O."/>
            <person name="Guillou S."/>
            <person name="Cros-Aarteil S."/>
            <person name="Calhoun S."/>
            <person name="Haridas S."/>
            <person name="Kuo A."/>
            <person name="Mondo S."/>
            <person name="Pangilinan J."/>
            <person name="Riley R."/>
            <person name="Labutti K."/>
            <person name="Andreopoulos B."/>
            <person name="Lipzen A."/>
            <person name="Chen C."/>
            <person name="Yanf M."/>
            <person name="Daum C."/>
            <person name="Ng V."/>
            <person name="Clum A."/>
            <person name="Steindorff A."/>
            <person name="Ohm R."/>
            <person name="Martin F."/>
            <person name="Silar P."/>
            <person name="Natvig D."/>
            <person name="Lalanne C."/>
            <person name="Gautier V."/>
            <person name="Ament-Velasquez S.L."/>
            <person name="Kruys A."/>
            <person name="Hutchinson M.I."/>
            <person name="Powell A.J."/>
            <person name="Barry K."/>
            <person name="Miller A.N."/>
            <person name="Grigoriev I.V."/>
            <person name="Debuchy R."/>
            <person name="Gladieux P."/>
            <person name="Thoren M.H."/>
            <person name="Johannesson H."/>
        </authorList>
    </citation>
    <scope>NUCLEOTIDE SEQUENCE</scope>
    <source>
        <strain evidence="2">CBS 307.81</strain>
    </source>
</reference>
<dbReference type="Proteomes" id="UP001174997">
    <property type="component" value="Unassembled WGS sequence"/>
</dbReference>
<keyword evidence="1" id="KW-0472">Membrane</keyword>
<evidence type="ECO:0000313" key="3">
    <source>
        <dbReference type="Proteomes" id="UP001174997"/>
    </source>
</evidence>
<keyword evidence="1" id="KW-0812">Transmembrane</keyword>
<dbReference type="AlphaFoldDB" id="A0AA39ZEI4"/>
<evidence type="ECO:0000313" key="2">
    <source>
        <dbReference type="EMBL" id="KAK0669532.1"/>
    </source>
</evidence>
<keyword evidence="3" id="KW-1185">Reference proteome</keyword>
<accession>A0AA39ZEI4</accession>
<feature type="transmembrane region" description="Helical" evidence="1">
    <location>
        <begin position="177"/>
        <end position="201"/>
    </location>
</feature>
<organism evidence="2 3">
    <name type="scientific">Cercophora samala</name>
    <dbReference type="NCBI Taxonomy" id="330535"/>
    <lineage>
        <taxon>Eukaryota</taxon>
        <taxon>Fungi</taxon>
        <taxon>Dikarya</taxon>
        <taxon>Ascomycota</taxon>
        <taxon>Pezizomycotina</taxon>
        <taxon>Sordariomycetes</taxon>
        <taxon>Sordariomycetidae</taxon>
        <taxon>Sordariales</taxon>
        <taxon>Lasiosphaeriaceae</taxon>
        <taxon>Cercophora</taxon>
    </lineage>
</organism>
<keyword evidence="1" id="KW-1133">Transmembrane helix</keyword>
<comment type="caution">
    <text evidence="2">The sequence shown here is derived from an EMBL/GenBank/DDBJ whole genome shotgun (WGS) entry which is preliminary data.</text>
</comment>
<name>A0AA39ZEI4_9PEZI</name>
<evidence type="ECO:0000256" key="1">
    <source>
        <dbReference type="SAM" id="Phobius"/>
    </source>
</evidence>
<proteinExistence type="predicted"/>
<dbReference type="EMBL" id="JAULSY010000041">
    <property type="protein sequence ID" value="KAK0669532.1"/>
    <property type="molecule type" value="Genomic_DNA"/>
</dbReference>
<protein>
    <submittedName>
        <fullName evidence="2">Uncharacterized protein</fullName>
    </submittedName>
</protein>
<gene>
    <name evidence="2" type="ORF">QBC41DRAFT_319495</name>
</gene>
<sequence length="202" mass="23130">MESLAASLYVVQLFSSIRLPKPRRFLPLFTPSCLALALAGVGRRSRVRFPNLWAQHRRRRPFIPRIPYPLNLWTSAGSVGIWCHWLDAMVPCLGVKLADLSHRLSLFTSIPCFCLRWPGIHLPWVQLTSWDIGSPHLCRLRVETTDVQELQDVHVCGRYMGSFALSTLFLCRLLLRLVRCIVTVLRFLGGQIVLFLFALFVC</sequence>